<dbReference type="EMBL" id="FNHH01000010">
    <property type="protein sequence ID" value="SDM33587.1"/>
    <property type="molecule type" value="Genomic_DNA"/>
</dbReference>
<dbReference type="GO" id="GO:0004519">
    <property type="term" value="F:endonuclease activity"/>
    <property type="evidence" value="ECO:0007669"/>
    <property type="project" value="UniProtKB-KW"/>
</dbReference>
<dbReference type="OrthoDB" id="1495241at2"/>
<dbReference type="PROSITE" id="PS50164">
    <property type="entry name" value="GIY_YIG"/>
    <property type="match status" value="1"/>
</dbReference>
<name>A0A1G9SE47_9SPHI</name>
<reference evidence="4" key="1">
    <citation type="submission" date="2016-10" db="EMBL/GenBank/DDBJ databases">
        <authorList>
            <person name="Varghese N."/>
            <person name="Submissions S."/>
        </authorList>
    </citation>
    <scope>NUCLEOTIDE SEQUENCE [LARGE SCALE GENOMIC DNA]</scope>
    <source>
        <strain evidence="4">DSM 24536</strain>
    </source>
</reference>
<accession>A0A1G9SE47</accession>
<proteinExistence type="inferred from homology"/>
<dbReference type="AlphaFoldDB" id="A0A1G9SE47"/>
<sequence>MREYFVYMLANKYHNVLYIGFTNNIRRRVYEHKLKLVYGFTSKYNCNILVWYEKFTDVNLAIAREKQLKVWQRSWKNNLIEKHNPDWYDLAVDWFVKSSK</sequence>
<keyword evidence="4" id="KW-1185">Reference proteome</keyword>
<organism evidence="3 4">
    <name type="scientific">Daejeonella rubra</name>
    <dbReference type="NCBI Taxonomy" id="990371"/>
    <lineage>
        <taxon>Bacteria</taxon>
        <taxon>Pseudomonadati</taxon>
        <taxon>Bacteroidota</taxon>
        <taxon>Sphingobacteriia</taxon>
        <taxon>Sphingobacteriales</taxon>
        <taxon>Sphingobacteriaceae</taxon>
        <taxon>Daejeonella</taxon>
    </lineage>
</organism>
<dbReference type="Pfam" id="PF01541">
    <property type="entry name" value="GIY-YIG"/>
    <property type="match status" value="1"/>
</dbReference>
<dbReference type="CDD" id="cd10448">
    <property type="entry name" value="GIY-YIG_unchar_3"/>
    <property type="match status" value="1"/>
</dbReference>
<evidence type="ECO:0000256" key="1">
    <source>
        <dbReference type="ARBA" id="ARBA00007435"/>
    </source>
</evidence>
<feature type="domain" description="GIY-YIG" evidence="2">
    <location>
        <begin position="2"/>
        <end position="78"/>
    </location>
</feature>
<protein>
    <submittedName>
        <fullName evidence="3">Putative endonuclease</fullName>
    </submittedName>
</protein>
<keyword evidence="3" id="KW-0255">Endonuclease</keyword>
<dbReference type="InterPro" id="IPR035901">
    <property type="entry name" value="GIY-YIG_endonuc_sf"/>
</dbReference>
<dbReference type="PANTHER" id="PTHR34477:SF5">
    <property type="entry name" value="BSL5627 PROTEIN"/>
    <property type="match status" value="1"/>
</dbReference>
<keyword evidence="3" id="KW-0540">Nuclease</keyword>
<keyword evidence="3" id="KW-0378">Hydrolase</keyword>
<evidence type="ECO:0000313" key="4">
    <source>
        <dbReference type="Proteomes" id="UP000199226"/>
    </source>
</evidence>
<dbReference type="InterPro" id="IPR000305">
    <property type="entry name" value="GIY-YIG_endonuc"/>
</dbReference>
<gene>
    <name evidence="3" type="ORF">SAMN05421813_11010</name>
</gene>
<evidence type="ECO:0000259" key="2">
    <source>
        <dbReference type="PROSITE" id="PS50164"/>
    </source>
</evidence>
<dbReference type="Proteomes" id="UP000199226">
    <property type="component" value="Unassembled WGS sequence"/>
</dbReference>
<evidence type="ECO:0000313" key="3">
    <source>
        <dbReference type="EMBL" id="SDM33587.1"/>
    </source>
</evidence>
<dbReference type="PANTHER" id="PTHR34477">
    <property type="entry name" value="UPF0213 PROTEIN YHBQ"/>
    <property type="match status" value="1"/>
</dbReference>
<dbReference type="Gene3D" id="3.40.1440.10">
    <property type="entry name" value="GIY-YIG endonuclease"/>
    <property type="match status" value="1"/>
</dbReference>
<dbReference type="InterPro" id="IPR050190">
    <property type="entry name" value="UPF0213_domain"/>
</dbReference>
<dbReference type="STRING" id="990371.SAMN05421813_11010"/>
<comment type="similarity">
    <text evidence="1">Belongs to the UPF0213 family.</text>
</comment>
<dbReference type="SUPFAM" id="SSF82771">
    <property type="entry name" value="GIY-YIG endonuclease"/>
    <property type="match status" value="1"/>
</dbReference>